<comment type="similarity">
    <text evidence="6">Belongs to the exbB/tolQ family.</text>
</comment>
<feature type="coiled-coil region" evidence="7">
    <location>
        <begin position="50"/>
        <end position="98"/>
    </location>
</feature>
<dbReference type="GO" id="GO:0005886">
    <property type="term" value="C:plasma membrane"/>
    <property type="evidence" value="ECO:0007669"/>
    <property type="project" value="UniProtKB-SubCell"/>
</dbReference>
<evidence type="ECO:0000313" key="11">
    <source>
        <dbReference type="EMBL" id="MCT7360786.1"/>
    </source>
</evidence>
<dbReference type="Proteomes" id="UP001147830">
    <property type="component" value="Unassembled WGS sequence"/>
</dbReference>
<evidence type="ECO:0000256" key="2">
    <source>
        <dbReference type="ARBA" id="ARBA00022475"/>
    </source>
</evidence>
<keyword evidence="2" id="KW-1003">Cell membrane</keyword>
<evidence type="ECO:0000256" key="5">
    <source>
        <dbReference type="ARBA" id="ARBA00023136"/>
    </source>
</evidence>
<reference evidence="11" key="2">
    <citation type="submission" date="2022-08" db="EMBL/GenBank/DDBJ databases">
        <authorList>
            <person name="Dong C."/>
        </authorList>
    </citation>
    <scope>NUCLEOTIDE SEQUENCE</scope>
    <source>
        <strain evidence="11">59MF3M-4</strain>
    </source>
</reference>
<feature type="domain" description="MotA/TolQ/ExbB proton channel" evidence="10">
    <location>
        <begin position="329"/>
        <end position="438"/>
    </location>
</feature>
<keyword evidence="6" id="KW-0813">Transport</keyword>
<evidence type="ECO:0000256" key="4">
    <source>
        <dbReference type="ARBA" id="ARBA00022989"/>
    </source>
</evidence>
<evidence type="ECO:0000256" key="8">
    <source>
        <dbReference type="SAM" id="Phobius"/>
    </source>
</evidence>
<dbReference type="InterPro" id="IPR017270">
    <property type="entry name" value="MotA/TolQ/ExbB-rel"/>
</dbReference>
<gene>
    <name evidence="11" type="ORF">NYR02_17330</name>
</gene>
<feature type="transmembrane region" description="Helical" evidence="8">
    <location>
        <begin position="276"/>
        <end position="300"/>
    </location>
</feature>
<accession>A0A9X2WHV4</accession>
<sequence>MKLQSLFLSAAMVLGLNVHVQAAEPVSVDSLLNLVKQGQARDDKEFKQRLARFNLSKAEQEKMVADAQNERSRLEQLSAQKEKEFQQNETAVAEAQERLNNRLGSLKELFGVLQQVAGDTKAVFEGSVISSELPGREQFLTDLIKTAGSSSKLPSIEELERLWFEMQREMTYSGRVSTYNAQVVLPSGDTTEEQVIRVGGFNVVADGKYLNWDLEAGRLVELDKQPGSRYTDPAAELASASGTDLTGFWIDPSRGQLLKIMGQSPELGDRVDQGGVVGYIIIVLGAIGIALALWRMVVLYSEGAKIRAQMDNETANENNALGRVMAVFNANKNADTETLELHLGEAIAAEIPRLTRAIGWIKIISVVAPLLGLLGTVTGMIDVFETMSLFGTGDPKLMAGGISQALVTTVLGLVAAIPCVFLHTLTNNRSRELMMILEERATGILARQSEKQTKPQATAA</sequence>
<evidence type="ECO:0000313" key="12">
    <source>
        <dbReference type="Proteomes" id="UP001147830"/>
    </source>
</evidence>
<comment type="caution">
    <text evidence="11">The sequence shown here is derived from an EMBL/GenBank/DDBJ whole genome shotgun (WGS) entry which is preliminary data.</text>
</comment>
<keyword evidence="7" id="KW-0175">Coiled coil</keyword>
<dbReference type="GO" id="GO:0017038">
    <property type="term" value="P:protein import"/>
    <property type="evidence" value="ECO:0007669"/>
    <property type="project" value="TreeGrafter"/>
</dbReference>
<keyword evidence="5 8" id="KW-0472">Membrane</keyword>
<feature type="signal peptide" evidence="9">
    <location>
        <begin position="1"/>
        <end position="22"/>
    </location>
</feature>
<keyword evidence="9" id="KW-0732">Signal</keyword>
<feature type="transmembrane region" description="Helical" evidence="8">
    <location>
        <begin position="360"/>
        <end position="381"/>
    </location>
</feature>
<comment type="subcellular location">
    <subcellularLocation>
        <location evidence="1">Cell membrane</location>
        <topology evidence="1">Multi-pass membrane protein</topology>
    </subcellularLocation>
    <subcellularLocation>
        <location evidence="6">Membrane</location>
        <topology evidence="6">Multi-pass membrane protein</topology>
    </subcellularLocation>
</comment>
<dbReference type="PIRSF" id="PIRSF037714">
    <property type="entry name" value="TolR"/>
    <property type="match status" value="1"/>
</dbReference>
<evidence type="ECO:0000256" key="9">
    <source>
        <dbReference type="SAM" id="SignalP"/>
    </source>
</evidence>
<organism evidence="11 12">
    <name type="scientific">Thalassolituus pacificus</name>
    <dbReference type="NCBI Taxonomy" id="2975440"/>
    <lineage>
        <taxon>Bacteria</taxon>
        <taxon>Pseudomonadati</taxon>
        <taxon>Pseudomonadota</taxon>
        <taxon>Gammaproteobacteria</taxon>
        <taxon>Oceanospirillales</taxon>
        <taxon>Oceanospirillaceae</taxon>
        <taxon>Thalassolituus</taxon>
    </lineage>
</organism>
<keyword evidence="6" id="KW-0653">Protein transport</keyword>
<evidence type="ECO:0000256" key="1">
    <source>
        <dbReference type="ARBA" id="ARBA00004651"/>
    </source>
</evidence>
<evidence type="ECO:0000256" key="3">
    <source>
        <dbReference type="ARBA" id="ARBA00022692"/>
    </source>
</evidence>
<proteinExistence type="inferred from homology"/>
<name>A0A9X2WHV4_9GAMM</name>
<feature type="chain" id="PRO_5040721726" evidence="9">
    <location>
        <begin position="23"/>
        <end position="460"/>
    </location>
</feature>
<keyword evidence="3 8" id="KW-0812">Transmembrane</keyword>
<evidence type="ECO:0000256" key="7">
    <source>
        <dbReference type="SAM" id="Coils"/>
    </source>
</evidence>
<keyword evidence="4 8" id="KW-1133">Transmembrane helix</keyword>
<dbReference type="InterPro" id="IPR050790">
    <property type="entry name" value="ExbB/TolQ_transport"/>
</dbReference>
<dbReference type="Pfam" id="PF01618">
    <property type="entry name" value="MotA_ExbB"/>
    <property type="match status" value="1"/>
</dbReference>
<dbReference type="PANTHER" id="PTHR30625">
    <property type="entry name" value="PROTEIN TOLQ"/>
    <property type="match status" value="1"/>
</dbReference>
<keyword evidence="12" id="KW-1185">Reference proteome</keyword>
<dbReference type="EMBL" id="JAOANI010000028">
    <property type="protein sequence ID" value="MCT7360786.1"/>
    <property type="molecule type" value="Genomic_DNA"/>
</dbReference>
<protein>
    <submittedName>
        <fullName evidence="11">MotA/TolQ/ExbB proton channel family protein</fullName>
    </submittedName>
</protein>
<dbReference type="PANTHER" id="PTHR30625:SF11">
    <property type="entry name" value="MOTA_TOLQ_EXBB PROTON CHANNEL DOMAIN-CONTAINING PROTEIN"/>
    <property type="match status" value="1"/>
</dbReference>
<dbReference type="InterPro" id="IPR002898">
    <property type="entry name" value="MotA_ExbB_proton_chnl"/>
</dbReference>
<evidence type="ECO:0000256" key="6">
    <source>
        <dbReference type="RuleBase" id="RU004057"/>
    </source>
</evidence>
<reference evidence="11" key="1">
    <citation type="journal article" date="2022" name="Front. Microbiol.">
        <title>Genome-based taxonomic rearrangement of Oceanobacter-related bacteria including the description of Thalassolituus hydrocarbonoclasticus sp. nov. and Thalassolituus pacificus sp. nov. and emended description of the genus Thalassolituus.</title>
        <authorList>
            <person name="Dong C."/>
            <person name="Wei L."/>
            <person name="Wang J."/>
            <person name="Lai Q."/>
            <person name="Huang Z."/>
            <person name="Shao Z."/>
        </authorList>
    </citation>
    <scope>NUCLEOTIDE SEQUENCE</scope>
    <source>
        <strain evidence="11">59MF3M-4</strain>
    </source>
</reference>
<feature type="transmembrane region" description="Helical" evidence="8">
    <location>
        <begin position="401"/>
        <end position="425"/>
    </location>
</feature>
<evidence type="ECO:0000259" key="10">
    <source>
        <dbReference type="Pfam" id="PF01618"/>
    </source>
</evidence>
<dbReference type="AlphaFoldDB" id="A0A9X2WHV4"/>
<dbReference type="RefSeq" id="WP_260977609.1">
    <property type="nucleotide sequence ID" value="NZ_JAOANI010000028.1"/>
</dbReference>